<dbReference type="Proteomes" id="UP001497472">
    <property type="component" value="Unassembled WGS sequence"/>
</dbReference>
<evidence type="ECO:0000256" key="3">
    <source>
        <dbReference type="ARBA" id="ARBA00020984"/>
    </source>
</evidence>
<protein>
    <recommendedName>
        <fullName evidence="3">Conserved oligomeric Golgi complex subunit 7</fullName>
    </recommendedName>
    <alternativeName>
        <fullName evidence="8">Component of oligomeric Golgi complex 7</fullName>
    </alternativeName>
</protein>
<evidence type="ECO:0000256" key="9">
    <source>
        <dbReference type="SAM" id="Coils"/>
    </source>
</evidence>
<keyword evidence="9" id="KW-0175">Coiled coil</keyword>
<keyword evidence="7" id="KW-0472">Membrane</keyword>
<dbReference type="GO" id="GO:0006890">
    <property type="term" value="P:retrograde vesicle-mediated transport, Golgi to endoplasmic reticulum"/>
    <property type="evidence" value="ECO:0007669"/>
    <property type="project" value="TreeGrafter"/>
</dbReference>
<evidence type="ECO:0000256" key="2">
    <source>
        <dbReference type="ARBA" id="ARBA00005831"/>
    </source>
</evidence>
<name>A0AAV1JNM9_9NEOP</name>
<comment type="subcellular location">
    <subcellularLocation>
        <location evidence="1">Golgi apparatus membrane</location>
        <topology evidence="1">Peripheral membrane protein</topology>
    </subcellularLocation>
</comment>
<accession>A0AAV1JNM9</accession>
<gene>
    <name evidence="10" type="ORF">LNINA_LOCUS9452</name>
</gene>
<evidence type="ECO:0000256" key="6">
    <source>
        <dbReference type="ARBA" id="ARBA00023034"/>
    </source>
</evidence>
<evidence type="ECO:0000256" key="4">
    <source>
        <dbReference type="ARBA" id="ARBA00022448"/>
    </source>
</evidence>
<dbReference type="GO" id="GO:0000139">
    <property type="term" value="C:Golgi membrane"/>
    <property type="evidence" value="ECO:0007669"/>
    <property type="project" value="UniProtKB-SubCell"/>
</dbReference>
<dbReference type="GO" id="GO:0006886">
    <property type="term" value="P:intracellular protein transport"/>
    <property type="evidence" value="ECO:0007669"/>
    <property type="project" value="InterPro"/>
</dbReference>
<evidence type="ECO:0000256" key="7">
    <source>
        <dbReference type="ARBA" id="ARBA00023136"/>
    </source>
</evidence>
<keyword evidence="5" id="KW-0653">Protein transport</keyword>
<dbReference type="EMBL" id="CAVLEF010000080">
    <property type="protein sequence ID" value="CAK1550215.1"/>
    <property type="molecule type" value="Genomic_DNA"/>
</dbReference>
<evidence type="ECO:0000313" key="10">
    <source>
        <dbReference type="EMBL" id="CAK1550215.1"/>
    </source>
</evidence>
<organism evidence="10 11">
    <name type="scientific">Leptosia nina</name>
    <dbReference type="NCBI Taxonomy" id="320188"/>
    <lineage>
        <taxon>Eukaryota</taxon>
        <taxon>Metazoa</taxon>
        <taxon>Ecdysozoa</taxon>
        <taxon>Arthropoda</taxon>
        <taxon>Hexapoda</taxon>
        <taxon>Insecta</taxon>
        <taxon>Pterygota</taxon>
        <taxon>Neoptera</taxon>
        <taxon>Endopterygota</taxon>
        <taxon>Lepidoptera</taxon>
        <taxon>Glossata</taxon>
        <taxon>Ditrysia</taxon>
        <taxon>Papilionoidea</taxon>
        <taxon>Pieridae</taxon>
        <taxon>Pierinae</taxon>
        <taxon>Leptosia</taxon>
    </lineage>
</organism>
<dbReference type="GO" id="GO:0007030">
    <property type="term" value="P:Golgi organization"/>
    <property type="evidence" value="ECO:0007669"/>
    <property type="project" value="TreeGrafter"/>
</dbReference>
<feature type="coiled-coil region" evidence="9">
    <location>
        <begin position="69"/>
        <end position="96"/>
    </location>
</feature>
<reference evidence="10 11" key="1">
    <citation type="submission" date="2023-11" db="EMBL/GenBank/DDBJ databases">
        <authorList>
            <person name="Okamura Y."/>
        </authorList>
    </citation>
    <scope>NUCLEOTIDE SEQUENCE [LARGE SCALE GENOMIC DNA]</scope>
</reference>
<keyword evidence="4" id="KW-0813">Transport</keyword>
<keyword evidence="6" id="KW-0333">Golgi apparatus</keyword>
<evidence type="ECO:0000313" key="11">
    <source>
        <dbReference type="Proteomes" id="UP001497472"/>
    </source>
</evidence>
<comment type="caution">
    <text evidence="10">The sequence shown here is derived from an EMBL/GenBank/DDBJ whole genome shotgun (WGS) entry which is preliminary data.</text>
</comment>
<dbReference type="InterPro" id="IPR019335">
    <property type="entry name" value="COG7"/>
</dbReference>
<comment type="similarity">
    <text evidence="2">Belongs to the COG7 family.</text>
</comment>
<dbReference type="GO" id="GO:0017119">
    <property type="term" value="C:Golgi transport complex"/>
    <property type="evidence" value="ECO:0007669"/>
    <property type="project" value="InterPro"/>
</dbReference>
<dbReference type="PANTHER" id="PTHR21443:SF0">
    <property type="entry name" value="CONSERVED OLIGOMERIC GOLGI COMPLEX SUBUNIT 7"/>
    <property type="match status" value="1"/>
</dbReference>
<evidence type="ECO:0000256" key="8">
    <source>
        <dbReference type="ARBA" id="ARBA00031345"/>
    </source>
</evidence>
<proteinExistence type="inferred from homology"/>
<sequence>MDLKTFSESEFDPKEWINKAWSLSGNQEKEVFVANTVTRLQLYMKQLSNSLDETTTQILTTVPRVIQDVSSLQLEGALLQQKLMSLEQQVESVEEQTGHSIESLQKIDLLKSKLENAASALREADKWAALATSLEDILENGIPTQIDKLTELADLVVAMTESLEVLSDAPDYEKKHTQLELLYNRLEAAISPSFIEALTQMDADRTSAYVSIFRGMNRSVSAHRCWRRAAAARQVASWRRLDSHTVSALTRQLTSDANRQVEWLTTVLKSETPIAELIRLYTDLLLSLDPSPTKIVSANFKLCQSLEESISMLIDLKSDVDEFIDCIMRVIDGYGNKEKLSKSTLKALGKIVYAPLREMMPNYTELQTQLFLAYLEDPQLEQKNLLEHSRAIQTIAERCEGWLDTAYSRGKKIAGDAVHSYYMTALETFITAILNLITGHTRHIEATFLSSASKGQHEGVLSATFPASLILETATGTLIDVLVSRQTVPEETTNQHPLFDLKLLLEQESRDNRPSPSLAGLRRARDQLKTLARTILRNPVDVQLDKIPQLSVWYNNDALSTDLPDFALSPQEYITEIGQYLMTLPQHLEMYLSEKQAPWQFLSEVCTYTCEMYAEKILNIRNMDPLGTKRCLTDIVYLSSVVEDLGTNVTPALKNLEKSLRSATTSGKDT</sequence>
<dbReference type="AlphaFoldDB" id="A0AAV1JNM9"/>
<evidence type="ECO:0000256" key="1">
    <source>
        <dbReference type="ARBA" id="ARBA00004395"/>
    </source>
</evidence>
<evidence type="ECO:0000256" key="5">
    <source>
        <dbReference type="ARBA" id="ARBA00022927"/>
    </source>
</evidence>
<dbReference type="PANTHER" id="PTHR21443">
    <property type="entry name" value="CONSERVED OLIGOMERIC GOLGI COMPLEX COMPONENT 7"/>
    <property type="match status" value="1"/>
</dbReference>
<dbReference type="Pfam" id="PF10191">
    <property type="entry name" value="COG7"/>
    <property type="match status" value="3"/>
</dbReference>
<keyword evidence="11" id="KW-1185">Reference proteome</keyword>